<comment type="subcellular location">
    <subcellularLocation>
        <location evidence="1">Nucleus</location>
    </subcellularLocation>
</comment>
<feature type="domain" description="C2H2-type" evidence="12">
    <location>
        <begin position="210"/>
        <end position="237"/>
    </location>
</feature>
<feature type="domain" description="C2H2-type" evidence="12">
    <location>
        <begin position="152"/>
        <end position="179"/>
    </location>
</feature>
<feature type="region of interest" description="Disordered" evidence="11">
    <location>
        <begin position="295"/>
        <end position="322"/>
    </location>
</feature>
<reference evidence="13 14" key="1">
    <citation type="submission" date="2024-02" db="EMBL/GenBank/DDBJ databases">
        <title>Chromosome-scale genome assembly of the rough periwinkle Littorina saxatilis.</title>
        <authorList>
            <person name="De Jode A."/>
            <person name="Faria R."/>
            <person name="Formenti G."/>
            <person name="Sims Y."/>
            <person name="Smith T.P."/>
            <person name="Tracey A."/>
            <person name="Wood J.M.D."/>
            <person name="Zagrodzka Z.B."/>
            <person name="Johannesson K."/>
            <person name="Butlin R.K."/>
            <person name="Leder E.H."/>
        </authorList>
    </citation>
    <scope>NUCLEOTIDE SEQUENCE [LARGE SCALE GENOMIC DNA]</scope>
    <source>
        <strain evidence="13">Snail1</strain>
        <tissue evidence="13">Muscle</tissue>
    </source>
</reference>
<dbReference type="InterPro" id="IPR036236">
    <property type="entry name" value="Znf_C2H2_sf"/>
</dbReference>
<keyword evidence="4 10" id="KW-0863">Zinc-finger</keyword>
<keyword evidence="8" id="KW-0804">Transcription</keyword>
<dbReference type="GO" id="GO:0005634">
    <property type="term" value="C:nucleus"/>
    <property type="evidence" value="ECO:0007669"/>
    <property type="project" value="UniProtKB-SubCell"/>
</dbReference>
<dbReference type="Proteomes" id="UP001374579">
    <property type="component" value="Unassembled WGS sequence"/>
</dbReference>
<evidence type="ECO:0000259" key="12">
    <source>
        <dbReference type="PROSITE" id="PS50157"/>
    </source>
</evidence>
<accession>A0AAN9GHB3</accession>
<dbReference type="InterPro" id="IPR050888">
    <property type="entry name" value="ZnF_C2H2-type_TF"/>
</dbReference>
<evidence type="ECO:0000256" key="11">
    <source>
        <dbReference type="SAM" id="MobiDB-lite"/>
    </source>
</evidence>
<feature type="domain" description="C2H2-type" evidence="12">
    <location>
        <begin position="122"/>
        <end position="150"/>
    </location>
</feature>
<keyword evidence="5" id="KW-0862">Zinc</keyword>
<dbReference type="SUPFAM" id="SSF57667">
    <property type="entry name" value="beta-beta-alpha zinc fingers"/>
    <property type="match status" value="4"/>
</dbReference>
<evidence type="ECO:0000256" key="7">
    <source>
        <dbReference type="ARBA" id="ARBA00023125"/>
    </source>
</evidence>
<dbReference type="InterPro" id="IPR013087">
    <property type="entry name" value="Znf_C2H2_type"/>
</dbReference>
<dbReference type="PROSITE" id="PS50157">
    <property type="entry name" value="ZINC_FINGER_C2H2_2"/>
    <property type="match status" value="6"/>
</dbReference>
<dbReference type="SMART" id="SM00355">
    <property type="entry name" value="ZnF_C2H2"/>
    <property type="match status" value="8"/>
</dbReference>
<dbReference type="Pfam" id="PF13912">
    <property type="entry name" value="zf-C2H2_6"/>
    <property type="match status" value="2"/>
</dbReference>
<evidence type="ECO:0000256" key="5">
    <source>
        <dbReference type="ARBA" id="ARBA00022833"/>
    </source>
</evidence>
<evidence type="ECO:0000256" key="10">
    <source>
        <dbReference type="PROSITE-ProRule" id="PRU00042"/>
    </source>
</evidence>
<name>A0AAN9GHB3_9CAEN</name>
<dbReference type="GO" id="GO:0003677">
    <property type="term" value="F:DNA binding"/>
    <property type="evidence" value="ECO:0007669"/>
    <property type="project" value="UniProtKB-KW"/>
</dbReference>
<keyword evidence="2" id="KW-0479">Metal-binding</keyword>
<sequence length="322" mass="36758">MAEEITRVVYWCPVCPCIQSNIKNYLSHVRRVHKFGDMDGKLYPIHVKDAVAKTKLVYDTGLEVSRYRCVACSHVFKSRTSTSHHLRLSPDGCLTCVSVCPEGVKLNETVGQSLLCVQEEAHLCTICGKSYTQRGSLSYHYQTVHAGDERKYTCDVCSATFKIVKNLEIHRRTHQAVRRKYICEICGKDYVTSTGLYMHKEAKHLTPRKYPCPVCHKLIFPKCRLNHHMKIHDVNRPTFTCGQCGQNFSNEYNLSVHERIHTGVKPYKCTVCVAAFAQKSSLNVHMRKHGMEIQQPRPPMEMEDISPQQPTPPIQIKDVSPP</sequence>
<evidence type="ECO:0000313" key="13">
    <source>
        <dbReference type="EMBL" id="KAK7106760.1"/>
    </source>
</evidence>
<evidence type="ECO:0000256" key="3">
    <source>
        <dbReference type="ARBA" id="ARBA00022737"/>
    </source>
</evidence>
<feature type="domain" description="C2H2-type" evidence="12">
    <location>
        <begin position="267"/>
        <end position="294"/>
    </location>
</feature>
<evidence type="ECO:0000313" key="14">
    <source>
        <dbReference type="Proteomes" id="UP001374579"/>
    </source>
</evidence>
<evidence type="ECO:0000256" key="9">
    <source>
        <dbReference type="ARBA" id="ARBA00023242"/>
    </source>
</evidence>
<dbReference type="GO" id="GO:0008270">
    <property type="term" value="F:zinc ion binding"/>
    <property type="evidence" value="ECO:0007669"/>
    <property type="project" value="UniProtKB-KW"/>
</dbReference>
<protein>
    <recommendedName>
        <fullName evidence="12">C2H2-type domain-containing protein</fullName>
    </recommendedName>
</protein>
<keyword evidence="6" id="KW-0805">Transcription regulation</keyword>
<gene>
    <name evidence="13" type="ORF">V1264_017980</name>
</gene>
<feature type="domain" description="C2H2-type" evidence="12">
    <location>
        <begin position="239"/>
        <end position="266"/>
    </location>
</feature>
<evidence type="ECO:0000256" key="2">
    <source>
        <dbReference type="ARBA" id="ARBA00022723"/>
    </source>
</evidence>
<dbReference type="AlphaFoldDB" id="A0AAN9GHB3"/>
<keyword evidence="14" id="KW-1185">Reference proteome</keyword>
<evidence type="ECO:0000256" key="6">
    <source>
        <dbReference type="ARBA" id="ARBA00023015"/>
    </source>
</evidence>
<dbReference type="FunFam" id="3.30.160.60:FF:000264">
    <property type="entry name" value="Zinc finger protein 236"/>
    <property type="match status" value="1"/>
</dbReference>
<keyword evidence="9" id="KW-0539">Nucleus</keyword>
<dbReference type="Gene3D" id="3.30.160.60">
    <property type="entry name" value="Classic Zinc Finger"/>
    <property type="match status" value="5"/>
</dbReference>
<dbReference type="FunFam" id="3.30.160.60:FF:000646">
    <property type="entry name" value="Myeloid zinc finger 1"/>
    <property type="match status" value="1"/>
</dbReference>
<organism evidence="13 14">
    <name type="scientific">Littorina saxatilis</name>
    <dbReference type="NCBI Taxonomy" id="31220"/>
    <lineage>
        <taxon>Eukaryota</taxon>
        <taxon>Metazoa</taxon>
        <taxon>Spiralia</taxon>
        <taxon>Lophotrochozoa</taxon>
        <taxon>Mollusca</taxon>
        <taxon>Gastropoda</taxon>
        <taxon>Caenogastropoda</taxon>
        <taxon>Littorinimorpha</taxon>
        <taxon>Littorinoidea</taxon>
        <taxon>Littorinidae</taxon>
        <taxon>Littorina</taxon>
    </lineage>
</organism>
<keyword evidence="7" id="KW-0238">DNA-binding</keyword>
<evidence type="ECO:0000256" key="1">
    <source>
        <dbReference type="ARBA" id="ARBA00004123"/>
    </source>
</evidence>
<dbReference type="EMBL" id="JBAMIC010000007">
    <property type="protein sequence ID" value="KAK7106760.1"/>
    <property type="molecule type" value="Genomic_DNA"/>
</dbReference>
<evidence type="ECO:0000256" key="4">
    <source>
        <dbReference type="ARBA" id="ARBA00022771"/>
    </source>
</evidence>
<dbReference type="Pfam" id="PF00096">
    <property type="entry name" value="zf-C2H2"/>
    <property type="match status" value="3"/>
</dbReference>
<evidence type="ECO:0000256" key="8">
    <source>
        <dbReference type="ARBA" id="ARBA00023163"/>
    </source>
</evidence>
<dbReference type="PROSITE" id="PS00028">
    <property type="entry name" value="ZINC_FINGER_C2H2_1"/>
    <property type="match status" value="6"/>
</dbReference>
<dbReference type="PANTHER" id="PTHR24406">
    <property type="entry name" value="TRANSCRIPTIONAL REPRESSOR CTCFL-RELATED"/>
    <property type="match status" value="1"/>
</dbReference>
<keyword evidence="3" id="KW-0677">Repeat</keyword>
<feature type="domain" description="C2H2-type" evidence="12">
    <location>
        <begin position="181"/>
        <end position="209"/>
    </location>
</feature>
<proteinExistence type="predicted"/>
<comment type="caution">
    <text evidence="13">The sequence shown here is derived from an EMBL/GenBank/DDBJ whole genome shotgun (WGS) entry which is preliminary data.</text>
</comment>